<proteinExistence type="predicted"/>
<organism evidence="1 2">
    <name type="scientific">Candidatus Enterovibrio escicola</name>
    <dbReference type="NCBI Taxonomy" id="1927127"/>
    <lineage>
        <taxon>Bacteria</taxon>
        <taxon>Pseudomonadati</taxon>
        <taxon>Pseudomonadota</taxon>
        <taxon>Gammaproteobacteria</taxon>
        <taxon>Vibrionales</taxon>
        <taxon>Vibrionaceae</taxon>
        <taxon>Enterovibrio</taxon>
    </lineage>
</organism>
<sequence>MFSSHLRRIMVLNFYGLQTLTNTSVCRGSQQAFINVKTELRKPS</sequence>
<gene>
    <name evidence="1" type="ORF">BTN49_1873</name>
</gene>
<dbReference type="AlphaFoldDB" id="A0A2A5T2Z1"/>
<name>A0A2A5T2Z1_9GAMM</name>
<evidence type="ECO:0000313" key="2">
    <source>
        <dbReference type="Proteomes" id="UP000219020"/>
    </source>
</evidence>
<reference evidence="2" key="1">
    <citation type="submission" date="2017-04" db="EMBL/GenBank/DDBJ databases">
        <title>Genome evolution of the luminous symbionts of deep sea anglerfish.</title>
        <authorList>
            <person name="Hendry T.A."/>
        </authorList>
    </citation>
    <scope>NUCLEOTIDE SEQUENCE [LARGE SCALE GENOMIC DNA]</scope>
</reference>
<dbReference type="EMBL" id="NBYY01000017">
    <property type="protein sequence ID" value="PCS22511.1"/>
    <property type="molecule type" value="Genomic_DNA"/>
</dbReference>
<comment type="caution">
    <text evidence="1">The sequence shown here is derived from an EMBL/GenBank/DDBJ whole genome shotgun (WGS) entry which is preliminary data.</text>
</comment>
<accession>A0A2A5T2Z1</accession>
<protein>
    <submittedName>
        <fullName evidence="1">Uncharacterized protein</fullName>
    </submittedName>
</protein>
<keyword evidence="2" id="KW-1185">Reference proteome</keyword>
<evidence type="ECO:0000313" key="1">
    <source>
        <dbReference type="EMBL" id="PCS22511.1"/>
    </source>
</evidence>
<dbReference type="Proteomes" id="UP000219020">
    <property type="component" value="Unassembled WGS sequence"/>
</dbReference>